<comment type="caution">
    <text evidence="6">The sequence shown here is derived from an EMBL/GenBank/DDBJ whole genome shotgun (WGS) entry which is preliminary data.</text>
</comment>
<protein>
    <submittedName>
        <fullName evidence="6">Site-specific recombinase XerD</fullName>
    </submittedName>
</protein>
<dbReference type="PANTHER" id="PTHR30349">
    <property type="entry name" value="PHAGE INTEGRASE-RELATED"/>
    <property type="match status" value="1"/>
</dbReference>
<reference evidence="6 7" key="1">
    <citation type="submission" date="2024-06" db="EMBL/GenBank/DDBJ databases">
        <title>Sorghum-associated microbial communities from plants grown in Nebraska, USA.</title>
        <authorList>
            <person name="Schachtman D."/>
        </authorList>
    </citation>
    <scope>NUCLEOTIDE SEQUENCE [LARGE SCALE GENOMIC DNA]</scope>
    <source>
        <strain evidence="6 7">736</strain>
    </source>
</reference>
<evidence type="ECO:0000256" key="2">
    <source>
        <dbReference type="ARBA" id="ARBA00023172"/>
    </source>
</evidence>
<dbReference type="Pfam" id="PF00589">
    <property type="entry name" value="Phage_integrase"/>
    <property type="match status" value="1"/>
</dbReference>
<name>A0ABV2PKV5_9BACI</name>
<accession>A0ABV2PKV5</accession>
<organism evidence="6 7">
    <name type="scientific">Lysinibacillus parviboronicapiens</name>
    <dbReference type="NCBI Taxonomy" id="436516"/>
    <lineage>
        <taxon>Bacteria</taxon>
        <taxon>Bacillati</taxon>
        <taxon>Bacillota</taxon>
        <taxon>Bacilli</taxon>
        <taxon>Bacillales</taxon>
        <taxon>Bacillaceae</taxon>
        <taxon>Lysinibacillus</taxon>
    </lineage>
</organism>
<evidence type="ECO:0000256" key="3">
    <source>
        <dbReference type="PROSITE-ProRule" id="PRU01248"/>
    </source>
</evidence>
<dbReference type="InterPro" id="IPR050090">
    <property type="entry name" value="Tyrosine_recombinase_XerCD"/>
</dbReference>
<dbReference type="Gene3D" id="1.10.443.10">
    <property type="entry name" value="Intergrase catalytic core"/>
    <property type="match status" value="1"/>
</dbReference>
<evidence type="ECO:0000256" key="1">
    <source>
        <dbReference type="ARBA" id="ARBA00023125"/>
    </source>
</evidence>
<evidence type="ECO:0000313" key="7">
    <source>
        <dbReference type="Proteomes" id="UP001549363"/>
    </source>
</evidence>
<evidence type="ECO:0000259" key="4">
    <source>
        <dbReference type="PROSITE" id="PS51898"/>
    </source>
</evidence>
<dbReference type="PROSITE" id="PS51900">
    <property type="entry name" value="CB"/>
    <property type="match status" value="1"/>
</dbReference>
<keyword evidence="2" id="KW-0233">DNA recombination</keyword>
<dbReference type="PROSITE" id="PS51898">
    <property type="entry name" value="TYR_RECOMBINASE"/>
    <property type="match status" value="1"/>
</dbReference>
<feature type="domain" description="Core-binding (CB)" evidence="5">
    <location>
        <begin position="31"/>
        <end position="107"/>
    </location>
</feature>
<evidence type="ECO:0000313" key="6">
    <source>
        <dbReference type="EMBL" id="MET4561566.1"/>
    </source>
</evidence>
<keyword evidence="1 3" id="KW-0238">DNA-binding</keyword>
<keyword evidence="7" id="KW-1185">Reference proteome</keyword>
<dbReference type="Gene3D" id="1.10.150.130">
    <property type="match status" value="1"/>
</dbReference>
<dbReference type="InterPro" id="IPR044068">
    <property type="entry name" value="CB"/>
</dbReference>
<dbReference type="RefSeq" id="WP_354472093.1">
    <property type="nucleotide sequence ID" value="NZ_JBEPSB010000012.1"/>
</dbReference>
<dbReference type="SUPFAM" id="SSF56349">
    <property type="entry name" value="DNA breaking-rejoining enzymes"/>
    <property type="match status" value="1"/>
</dbReference>
<dbReference type="CDD" id="cd00397">
    <property type="entry name" value="DNA_BRE_C"/>
    <property type="match status" value="1"/>
</dbReference>
<feature type="domain" description="Tyr recombinase" evidence="4">
    <location>
        <begin position="129"/>
        <end position="321"/>
    </location>
</feature>
<dbReference type="InterPro" id="IPR011010">
    <property type="entry name" value="DNA_brk_join_enz"/>
</dbReference>
<sequence length="324" mass="37253">MVKRTRKHGAFAVDETFDIDIKRVESRRDSLTVLQALKTVYRQMEISGNRPRTIESYAFAWNEFIKVTSVRYVEDIDADMIYDYLNEIDVSNATKLVRLKSLKAILNRFFDNRWIEIRFWSKIQIKVDKTVKGASKESDVEVLLSLIDRSTYVGFRDSVAILLMYKTGLRITTIGELRERHINFTSNTIDMDGAVLKNRDTLKLPIDDQLAEMLKVLIEKNKQIRRKYNTRNTYVFLSANGQGINNSQSSSNAISKSLTKYAREFGLKNVNAHALRRAFATNLLNQGANVALISKALGHKSLETTTVYLDLEKEFVAESLRDYL</sequence>
<dbReference type="Proteomes" id="UP001549363">
    <property type="component" value="Unassembled WGS sequence"/>
</dbReference>
<dbReference type="EMBL" id="JBEPSB010000012">
    <property type="protein sequence ID" value="MET4561566.1"/>
    <property type="molecule type" value="Genomic_DNA"/>
</dbReference>
<gene>
    <name evidence="6" type="ORF">ABIA69_002734</name>
</gene>
<dbReference type="PANTHER" id="PTHR30349:SF81">
    <property type="entry name" value="TYROSINE RECOMBINASE XERC"/>
    <property type="match status" value="1"/>
</dbReference>
<dbReference type="InterPro" id="IPR010998">
    <property type="entry name" value="Integrase_recombinase_N"/>
</dbReference>
<proteinExistence type="predicted"/>
<evidence type="ECO:0000259" key="5">
    <source>
        <dbReference type="PROSITE" id="PS51900"/>
    </source>
</evidence>
<dbReference type="InterPro" id="IPR013762">
    <property type="entry name" value="Integrase-like_cat_sf"/>
</dbReference>
<dbReference type="InterPro" id="IPR002104">
    <property type="entry name" value="Integrase_catalytic"/>
</dbReference>